<evidence type="ECO:0000256" key="1">
    <source>
        <dbReference type="SAM" id="Coils"/>
    </source>
</evidence>
<protein>
    <recommendedName>
        <fullName evidence="5">Protein regulator of cytokinesis 1</fullName>
    </recommendedName>
</protein>
<dbReference type="GO" id="GO:0051256">
    <property type="term" value="P:mitotic spindle midzone assembly"/>
    <property type="evidence" value="ECO:0000318"/>
    <property type="project" value="GO_Central"/>
</dbReference>
<dbReference type="OrthoDB" id="642895at2759"/>
<organism evidence="3 4">
    <name type="scientific">Anolis carolinensis</name>
    <name type="common">Green anole</name>
    <name type="synonym">American chameleon</name>
    <dbReference type="NCBI Taxonomy" id="28377"/>
    <lineage>
        <taxon>Eukaryota</taxon>
        <taxon>Metazoa</taxon>
        <taxon>Chordata</taxon>
        <taxon>Craniata</taxon>
        <taxon>Vertebrata</taxon>
        <taxon>Euteleostomi</taxon>
        <taxon>Lepidosauria</taxon>
        <taxon>Squamata</taxon>
        <taxon>Bifurcata</taxon>
        <taxon>Unidentata</taxon>
        <taxon>Episquamata</taxon>
        <taxon>Toxicofera</taxon>
        <taxon>Iguania</taxon>
        <taxon>Dactyloidae</taxon>
        <taxon>Anolis</taxon>
    </lineage>
</organism>
<evidence type="ECO:0008006" key="5">
    <source>
        <dbReference type="Google" id="ProtNLM"/>
    </source>
</evidence>
<gene>
    <name evidence="3" type="primary">LOC100561113</name>
</gene>
<dbReference type="GO" id="GO:1990023">
    <property type="term" value="C:mitotic spindle midzone"/>
    <property type="evidence" value="ECO:0000318"/>
    <property type="project" value="GO_Central"/>
</dbReference>
<feature type="region of interest" description="Disordered" evidence="2">
    <location>
        <begin position="513"/>
        <end position="541"/>
    </location>
</feature>
<dbReference type="Gene3D" id="1.20.58.1520">
    <property type="match status" value="1"/>
</dbReference>
<dbReference type="STRING" id="28377.ENSACAP00000000273"/>
<dbReference type="Ensembl" id="ENSACAT00000000280.4">
    <property type="protein sequence ID" value="ENSACAP00000000273.4"/>
    <property type="gene ID" value="ENSACAG00000000296.4"/>
</dbReference>
<dbReference type="Pfam" id="PF03999">
    <property type="entry name" value="MAP65_ASE1"/>
    <property type="match status" value="1"/>
</dbReference>
<dbReference type="GO" id="GO:0005737">
    <property type="term" value="C:cytoplasm"/>
    <property type="evidence" value="ECO:0000318"/>
    <property type="project" value="GO_Central"/>
</dbReference>
<evidence type="ECO:0000256" key="2">
    <source>
        <dbReference type="SAM" id="MobiDB-lite"/>
    </source>
</evidence>
<dbReference type="Proteomes" id="UP000001646">
    <property type="component" value="Unplaced"/>
</dbReference>
<feature type="region of interest" description="Disordered" evidence="2">
    <location>
        <begin position="457"/>
        <end position="478"/>
    </location>
</feature>
<dbReference type="GeneTree" id="ENSGT00390000009453"/>
<dbReference type="GO" id="GO:0008017">
    <property type="term" value="F:microtubule binding"/>
    <property type="evidence" value="ECO:0000318"/>
    <property type="project" value="GO_Central"/>
</dbReference>
<dbReference type="Bgee" id="ENSACAG00000000296">
    <property type="expression patterns" value="Expressed in forelimb bud and 11 other cell types or tissues"/>
</dbReference>
<dbReference type="HOGENOM" id="CLU_022964_1_0_1"/>
<dbReference type="InParanoid" id="H9G3I9"/>
<dbReference type="eggNOG" id="KOG4302">
    <property type="taxonomic scope" value="Eukaryota"/>
</dbReference>
<reference evidence="3" key="1">
    <citation type="submission" date="2009-12" db="EMBL/GenBank/DDBJ databases">
        <title>The Genome Sequence of Anolis carolinensis (Green Anole Lizard).</title>
        <authorList>
            <consortium name="The Genome Sequencing Platform"/>
            <person name="Di Palma F."/>
            <person name="Alfoldi J."/>
            <person name="Heiman D."/>
            <person name="Young S."/>
            <person name="Grabherr M."/>
            <person name="Johnson J."/>
            <person name="Lander E.S."/>
            <person name="Lindblad-Toh K."/>
        </authorList>
    </citation>
    <scope>NUCLEOTIDE SEQUENCE [LARGE SCALE GENOMIC DNA]</scope>
    <source>
        <strain evidence="3">JBL SC #1</strain>
    </source>
</reference>
<feature type="compositionally biased region" description="Basic and acidic residues" evidence="2">
    <location>
        <begin position="517"/>
        <end position="534"/>
    </location>
</feature>
<reference evidence="3" key="3">
    <citation type="submission" date="2025-09" db="UniProtKB">
        <authorList>
            <consortium name="Ensembl"/>
        </authorList>
    </citation>
    <scope>IDENTIFICATION</scope>
</reference>
<dbReference type="GO" id="GO:0005819">
    <property type="term" value="C:spindle"/>
    <property type="evidence" value="ECO:0000318"/>
    <property type="project" value="GO_Central"/>
</dbReference>
<dbReference type="KEGG" id="acs:100561113"/>
<evidence type="ECO:0000313" key="3">
    <source>
        <dbReference type="Ensembl" id="ENSACAP00000000273.4"/>
    </source>
</evidence>
<dbReference type="PANTHER" id="PTHR19321:SF6">
    <property type="entry name" value="PROTEIN REGULATOR OF CYTOKINESIS 1"/>
    <property type="match status" value="1"/>
</dbReference>
<keyword evidence="4" id="KW-1185">Reference proteome</keyword>
<dbReference type="PANTHER" id="PTHR19321">
    <property type="entry name" value="PROTEIN REGULATOR OF CYTOKINESIS 1 PRC1-RELATED"/>
    <property type="match status" value="1"/>
</dbReference>
<dbReference type="InterPro" id="IPR007145">
    <property type="entry name" value="MAP65_Ase1_PRC1"/>
</dbReference>
<reference evidence="3" key="2">
    <citation type="submission" date="2025-08" db="UniProtKB">
        <authorList>
            <consortium name="Ensembl"/>
        </authorList>
    </citation>
    <scope>IDENTIFICATION</scope>
</reference>
<feature type="coiled-coil region" evidence="1">
    <location>
        <begin position="217"/>
        <end position="244"/>
    </location>
</feature>
<proteinExistence type="predicted"/>
<name>H9G3I9_ANOCA</name>
<dbReference type="GO" id="GO:0000226">
    <property type="term" value="P:microtubule cytoskeleton organization"/>
    <property type="evidence" value="ECO:0000318"/>
    <property type="project" value="GO_Central"/>
</dbReference>
<keyword evidence="1" id="KW-0175">Coiled coil</keyword>
<feature type="coiled-coil region" evidence="1">
    <location>
        <begin position="388"/>
        <end position="419"/>
    </location>
</feature>
<feature type="coiled-coil region" evidence="1">
    <location>
        <begin position="44"/>
        <end position="132"/>
    </location>
</feature>
<feature type="coiled-coil region" evidence="1">
    <location>
        <begin position="157"/>
        <end position="191"/>
    </location>
</feature>
<sequence length="569" mass="66665">MPRPVSESEVLAASLVNSVTQALGKLQNLWDEMGISRESQMERMQAAKGHIETLLNEMIEEESNMKEKIQNDIEMHKHQLDILRHELRQDPYKVDPTLTILQLEKMLRLTLEDAHEEKNQRLTKLKQLQQEEQALCTELCATPYYIPTGSIPSSLQLQELKEHIEKLSETKEQRQEEFVQLREEIKQYNKEIGHIPDGTLENEILDEECICLTKKNLEDMRKLLHQLQTKKESLTASRAVLMKEVQLLWNRLQWPKNKCDEFLRRTSKFSISEAIKMWEEELLVLEEQKKEHLKEITLKVREELDTYWNKCYFCGEQRATFQPFYNDNYSEELLSLHDEELVKIRAVYEKNKSLYESVQKWEAILERFVELEKKSADPSRLLNRGGSLLRDEKERSKIQKQLLKLEEELKRNIENWEKENGSSFLVNNQRFLDTMAQQLQHHKLKKDHQSKISVKKEEFATSRRTVKRPAEESTPTTSKKTCKVASSLKAFSCSNLSTGTAVGGKQPFQAKMPYKSVRPEPPRQLPLEECKESKPTQQPSYSDFMKELSTKSSCTGIIFNSTLKENFPE</sequence>
<accession>H9G3I9</accession>
<dbReference type="GeneID" id="100561113"/>
<evidence type="ECO:0000313" key="4">
    <source>
        <dbReference type="Proteomes" id="UP000001646"/>
    </source>
</evidence>
<dbReference type="AlphaFoldDB" id="H9G3I9"/>